<name>A0A0E9PMW5_ANGAN</name>
<reference evidence="1" key="2">
    <citation type="journal article" date="2015" name="Fish Shellfish Immunol.">
        <title>Early steps in the European eel (Anguilla anguilla)-Vibrio vulnificus interaction in the gills: Role of the RtxA13 toxin.</title>
        <authorList>
            <person name="Callol A."/>
            <person name="Pajuelo D."/>
            <person name="Ebbesson L."/>
            <person name="Teles M."/>
            <person name="MacKenzie S."/>
            <person name="Amaro C."/>
        </authorList>
    </citation>
    <scope>NUCLEOTIDE SEQUENCE</scope>
</reference>
<reference evidence="1" key="1">
    <citation type="submission" date="2014-11" db="EMBL/GenBank/DDBJ databases">
        <authorList>
            <person name="Amaro Gonzalez C."/>
        </authorList>
    </citation>
    <scope>NUCLEOTIDE SEQUENCE</scope>
</reference>
<sequence>MYLEILFPQIEIISTFKPKNFVRVCCHVYN</sequence>
<organism evidence="1">
    <name type="scientific">Anguilla anguilla</name>
    <name type="common">European freshwater eel</name>
    <name type="synonym">Muraena anguilla</name>
    <dbReference type="NCBI Taxonomy" id="7936"/>
    <lineage>
        <taxon>Eukaryota</taxon>
        <taxon>Metazoa</taxon>
        <taxon>Chordata</taxon>
        <taxon>Craniata</taxon>
        <taxon>Vertebrata</taxon>
        <taxon>Euteleostomi</taxon>
        <taxon>Actinopterygii</taxon>
        <taxon>Neopterygii</taxon>
        <taxon>Teleostei</taxon>
        <taxon>Anguilliformes</taxon>
        <taxon>Anguillidae</taxon>
        <taxon>Anguilla</taxon>
    </lineage>
</organism>
<dbReference type="EMBL" id="GBXM01103167">
    <property type="protein sequence ID" value="JAH05410.1"/>
    <property type="molecule type" value="Transcribed_RNA"/>
</dbReference>
<accession>A0A0E9PMW5</accession>
<dbReference type="AlphaFoldDB" id="A0A0E9PMW5"/>
<proteinExistence type="predicted"/>
<protein>
    <submittedName>
        <fullName evidence="1">Uncharacterized protein</fullName>
    </submittedName>
</protein>
<evidence type="ECO:0000313" key="1">
    <source>
        <dbReference type="EMBL" id="JAH05410.1"/>
    </source>
</evidence>